<keyword evidence="6 8" id="KW-1133">Transmembrane helix</keyword>
<evidence type="ECO:0000256" key="8">
    <source>
        <dbReference type="SAM" id="Phobius"/>
    </source>
</evidence>
<evidence type="ECO:0000256" key="3">
    <source>
        <dbReference type="ARBA" id="ARBA00022448"/>
    </source>
</evidence>
<proteinExistence type="inferred from homology"/>
<dbReference type="Proteomes" id="UP001431902">
    <property type="component" value="Unassembled WGS sequence"/>
</dbReference>
<feature type="transmembrane region" description="Helical" evidence="8">
    <location>
        <begin position="94"/>
        <end position="116"/>
    </location>
</feature>
<dbReference type="Pfam" id="PF03547">
    <property type="entry name" value="Mem_trans"/>
    <property type="match status" value="1"/>
</dbReference>
<dbReference type="PANTHER" id="PTHR36838:SF3">
    <property type="entry name" value="TRANSPORTER AUXIN EFFLUX CARRIER EC FAMILY"/>
    <property type="match status" value="1"/>
</dbReference>
<comment type="similarity">
    <text evidence="2">Belongs to the auxin efflux carrier (TC 2.A.69) family.</text>
</comment>
<feature type="transmembrane region" description="Helical" evidence="8">
    <location>
        <begin position="262"/>
        <end position="281"/>
    </location>
</feature>
<dbReference type="PANTHER" id="PTHR36838">
    <property type="entry name" value="AUXIN EFFLUX CARRIER FAMILY PROTEIN"/>
    <property type="match status" value="1"/>
</dbReference>
<feature type="transmembrane region" description="Helical" evidence="8">
    <location>
        <begin position="238"/>
        <end position="256"/>
    </location>
</feature>
<keyword evidence="3" id="KW-0813">Transport</keyword>
<evidence type="ECO:0000256" key="7">
    <source>
        <dbReference type="ARBA" id="ARBA00023136"/>
    </source>
</evidence>
<dbReference type="RefSeq" id="WP_283225198.1">
    <property type="nucleotide sequence ID" value="NZ_JASGBH010000010.1"/>
</dbReference>
<feature type="transmembrane region" description="Helical" evidence="8">
    <location>
        <begin position="122"/>
        <end position="143"/>
    </location>
</feature>
<evidence type="ECO:0000256" key="1">
    <source>
        <dbReference type="ARBA" id="ARBA00004651"/>
    </source>
</evidence>
<feature type="transmembrane region" description="Helical" evidence="8">
    <location>
        <begin position="293"/>
        <end position="316"/>
    </location>
</feature>
<keyword evidence="4" id="KW-1003">Cell membrane</keyword>
<dbReference type="InterPro" id="IPR038770">
    <property type="entry name" value="Na+/solute_symporter_sf"/>
</dbReference>
<name>A0ABT6X9T3_9BURK</name>
<evidence type="ECO:0000256" key="4">
    <source>
        <dbReference type="ARBA" id="ARBA00022475"/>
    </source>
</evidence>
<organism evidence="9 10">
    <name type="scientific">Limnohabitans lacus</name>
    <dbReference type="NCBI Taxonomy" id="3045173"/>
    <lineage>
        <taxon>Bacteria</taxon>
        <taxon>Pseudomonadati</taxon>
        <taxon>Pseudomonadota</taxon>
        <taxon>Betaproteobacteria</taxon>
        <taxon>Burkholderiales</taxon>
        <taxon>Comamonadaceae</taxon>
        <taxon>Limnohabitans</taxon>
    </lineage>
</organism>
<keyword evidence="10" id="KW-1185">Reference proteome</keyword>
<keyword evidence="5 8" id="KW-0812">Transmembrane</keyword>
<feature type="transmembrane region" description="Helical" evidence="8">
    <location>
        <begin position="37"/>
        <end position="56"/>
    </location>
</feature>
<protein>
    <submittedName>
        <fullName evidence="9">AEC family transporter</fullName>
    </submittedName>
</protein>
<feature type="transmembrane region" description="Helical" evidence="8">
    <location>
        <begin position="6"/>
        <end position="25"/>
    </location>
</feature>
<feature type="transmembrane region" description="Helical" evidence="8">
    <location>
        <begin position="68"/>
        <end position="87"/>
    </location>
</feature>
<evidence type="ECO:0000256" key="6">
    <source>
        <dbReference type="ARBA" id="ARBA00022989"/>
    </source>
</evidence>
<dbReference type="InterPro" id="IPR004776">
    <property type="entry name" value="Mem_transp_PIN-like"/>
</dbReference>
<accession>A0ABT6X9T3</accession>
<reference evidence="9" key="1">
    <citation type="submission" date="2023-05" db="EMBL/GenBank/DDBJ databases">
        <title>Limnohabitans sp. strain HM2-2 Genome sequencing and assembly.</title>
        <authorList>
            <person name="Jung Y."/>
        </authorList>
    </citation>
    <scope>NUCLEOTIDE SEQUENCE</scope>
    <source>
        <strain evidence="9">HM2-2</strain>
    </source>
</reference>
<evidence type="ECO:0000313" key="9">
    <source>
        <dbReference type="EMBL" id="MDI9234855.1"/>
    </source>
</evidence>
<evidence type="ECO:0000256" key="2">
    <source>
        <dbReference type="ARBA" id="ARBA00010145"/>
    </source>
</evidence>
<comment type="caution">
    <text evidence="9">The sequence shown here is derived from an EMBL/GenBank/DDBJ whole genome shotgun (WGS) entry which is preliminary data.</text>
</comment>
<feature type="transmembrane region" description="Helical" evidence="8">
    <location>
        <begin position="164"/>
        <end position="188"/>
    </location>
</feature>
<keyword evidence="7 8" id="KW-0472">Membrane</keyword>
<feature type="transmembrane region" description="Helical" evidence="8">
    <location>
        <begin position="208"/>
        <end position="226"/>
    </location>
</feature>
<sequence length="319" mass="34237">MNLDHPVLSSLLPVVLLIFIGFISGRAKLVRPEAVRDLSNLVFLVLTQAMLFRTMSSVHLELLELRPVFQYFAVAAALFFAMLMVYGRDSRASVLALAGIFSNTLMIGVPLIGLAYGQEGLVLLFTLISLHALVLLTMATLVLELQMAHEQAAQSGEQRHMLATVLQAMRSAIFHPVPLPILAGLLYAQTGWGLHPVVDKPLQLLGSAFGPVALVLVGITLSQTAIGVRLKEALRLSLVKTVVHPLLMAGVGWALGMRGLHLSVMVVVAALPIGANVFLFSQRYRKEEDTVTAGVAVSTAMALVSVSLVMAVLPLLPTV</sequence>
<comment type="subcellular location">
    <subcellularLocation>
        <location evidence="1">Cell membrane</location>
        <topology evidence="1">Multi-pass membrane protein</topology>
    </subcellularLocation>
</comment>
<evidence type="ECO:0000256" key="5">
    <source>
        <dbReference type="ARBA" id="ARBA00022692"/>
    </source>
</evidence>
<dbReference type="Gene3D" id="1.20.1530.20">
    <property type="match status" value="1"/>
</dbReference>
<evidence type="ECO:0000313" key="10">
    <source>
        <dbReference type="Proteomes" id="UP001431902"/>
    </source>
</evidence>
<gene>
    <name evidence="9" type="ORF">QLQ16_13540</name>
</gene>
<dbReference type="EMBL" id="JASGBH010000010">
    <property type="protein sequence ID" value="MDI9234855.1"/>
    <property type="molecule type" value="Genomic_DNA"/>
</dbReference>